<reference evidence="1" key="2">
    <citation type="submission" date="2021-02" db="EMBL/GenBank/DDBJ databases">
        <authorList>
            <person name="Kimball J.A."/>
            <person name="Haas M.W."/>
            <person name="Macchietto M."/>
            <person name="Kono T."/>
            <person name="Duquette J."/>
            <person name="Shao M."/>
        </authorList>
    </citation>
    <scope>NUCLEOTIDE SEQUENCE</scope>
    <source>
        <tissue evidence="1">Fresh leaf tissue</tissue>
    </source>
</reference>
<dbReference type="Proteomes" id="UP000729402">
    <property type="component" value="Unassembled WGS sequence"/>
</dbReference>
<evidence type="ECO:0000313" key="1">
    <source>
        <dbReference type="EMBL" id="KAG8087846.1"/>
    </source>
</evidence>
<name>A0A8J5WD82_ZIZPA</name>
<organism evidence="1 2">
    <name type="scientific">Zizania palustris</name>
    <name type="common">Northern wild rice</name>
    <dbReference type="NCBI Taxonomy" id="103762"/>
    <lineage>
        <taxon>Eukaryota</taxon>
        <taxon>Viridiplantae</taxon>
        <taxon>Streptophyta</taxon>
        <taxon>Embryophyta</taxon>
        <taxon>Tracheophyta</taxon>
        <taxon>Spermatophyta</taxon>
        <taxon>Magnoliopsida</taxon>
        <taxon>Liliopsida</taxon>
        <taxon>Poales</taxon>
        <taxon>Poaceae</taxon>
        <taxon>BOP clade</taxon>
        <taxon>Oryzoideae</taxon>
        <taxon>Oryzeae</taxon>
        <taxon>Zizaniinae</taxon>
        <taxon>Zizania</taxon>
    </lineage>
</organism>
<keyword evidence="2" id="KW-1185">Reference proteome</keyword>
<evidence type="ECO:0000313" key="2">
    <source>
        <dbReference type="Proteomes" id="UP000729402"/>
    </source>
</evidence>
<accession>A0A8J5WD82</accession>
<protein>
    <submittedName>
        <fullName evidence="1">Uncharacterized protein</fullName>
    </submittedName>
</protein>
<sequence length="89" mass="9687">MEQFTRILRASDRAERRDANCESATDVAAAAGSGPVVASWELQIFRRRESYGPYCFALRRAKSGNLVVSNLVGNLGCSPAQPNWSLVAV</sequence>
<comment type="caution">
    <text evidence="1">The sequence shown here is derived from an EMBL/GenBank/DDBJ whole genome shotgun (WGS) entry which is preliminary data.</text>
</comment>
<dbReference type="AlphaFoldDB" id="A0A8J5WD82"/>
<dbReference type="EMBL" id="JAAALK010000082">
    <property type="protein sequence ID" value="KAG8087846.1"/>
    <property type="molecule type" value="Genomic_DNA"/>
</dbReference>
<gene>
    <name evidence="1" type="ORF">GUJ93_ZPchr0010g8374</name>
</gene>
<reference evidence="1" key="1">
    <citation type="journal article" date="2021" name="bioRxiv">
        <title>Whole Genome Assembly and Annotation of Northern Wild Rice, Zizania palustris L., Supports a Whole Genome Duplication in the Zizania Genus.</title>
        <authorList>
            <person name="Haas M."/>
            <person name="Kono T."/>
            <person name="Macchietto M."/>
            <person name="Millas R."/>
            <person name="McGilp L."/>
            <person name="Shao M."/>
            <person name="Duquette J."/>
            <person name="Hirsch C.N."/>
            <person name="Kimball J."/>
        </authorList>
    </citation>
    <scope>NUCLEOTIDE SEQUENCE</scope>
    <source>
        <tissue evidence="1">Fresh leaf tissue</tissue>
    </source>
</reference>
<proteinExistence type="predicted"/>